<organism evidence="1">
    <name type="scientific">Homo sapiens</name>
    <name type="common">Human</name>
    <dbReference type="NCBI Taxonomy" id="9606"/>
    <lineage>
        <taxon>Eukaryota</taxon>
        <taxon>Metazoa</taxon>
        <taxon>Chordata</taxon>
        <taxon>Craniata</taxon>
        <taxon>Vertebrata</taxon>
        <taxon>Euteleostomi</taxon>
        <taxon>Mammalia</taxon>
        <taxon>Eutheria</taxon>
        <taxon>Euarchontoglires</taxon>
        <taxon>Primates</taxon>
        <taxon>Haplorrhini</taxon>
        <taxon>Catarrhini</taxon>
        <taxon>Hominidae</taxon>
        <taxon>Homo</taxon>
    </lineage>
</organism>
<evidence type="ECO:0000313" key="2">
    <source>
        <dbReference type="EMBL" id="EAW66278.1"/>
    </source>
</evidence>
<feature type="non-terminal residue" evidence="1">
    <location>
        <position position="20"/>
    </location>
</feature>
<protein>
    <submittedName>
        <fullName evidence="2">HCG2039766</fullName>
    </submittedName>
    <submittedName>
        <fullName evidence="1">Possible J 24 gene segment</fullName>
    </submittedName>
</protein>
<dbReference type="EMBL" id="M94081">
    <property type="protein sequence ID" value="AAB86772.1"/>
    <property type="molecule type" value="Genomic_DNA"/>
</dbReference>
<reference evidence="2" key="3">
    <citation type="submission" date="2005-09" db="EMBL/GenBank/DDBJ databases">
        <authorList>
            <person name="Mural R.J."/>
            <person name="Istrail S."/>
            <person name="Sutton G."/>
            <person name="Florea L."/>
            <person name="Halpern A.L."/>
            <person name="Mobarry C.M."/>
            <person name="Lippert R."/>
            <person name="Walenz B."/>
            <person name="Shatkay H."/>
            <person name="Dew I."/>
            <person name="Miller J.R."/>
            <person name="Flanigan M.J."/>
            <person name="Edwards N.J."/>
            <person name="Bolanos R."/>
            <person name="Fasulo D."/>
            <person name="Halldorsson B.V."/>
            <person name="Hannenhalli S."/>
            <person name="Turner R."/>
            <person name="Yooseph S."/>
            <person name="Lu F."/>
            <person name="Nusskern D.R."/>
            <person name="Shue B.C."/>
            <person name="Zheng X.H."/>
            <person name="Zhong F."/>
            <person name="Delcher A.L."/>
            <person name="Huson D.H."/>
            <person name="Kravitz S.A."/>
            <person name="Mouchard L."/>
            <person name="Reinert K."/>
            <person name="Remington K.A."/>
            <person name="Clark A.G."/>
            <person name="Waterman M.S."/>
            <person name="Eichler E.E."/>
            <person name="Adams M.D."/>
            <person name="Hunkapiller M.W."/>
            <person name="Myers E.W."/>
            <person name="Venter J.C."/>
        </authorList>
    </citation>
    <scope>NUCLEOTIDE SEQUENCE</scope>
</reference>
<reference evidence="2" key="2">
    <citation type="journal article" date="2001" name="Science">
        <title>The sequence of the human genome.</title>
        <authorList>
            <person name="Venter J.C."/>
            <person name="Adams M.D."/>
            <person name="Myers E.W."/>
            <person name="Li P.W."/>
            <person name="Mural R.J."/>
            <person name="Sutton G.G."/>
            <person name="Smith H.O."/>
            <person name="Yandell M."/>
            <person name="Evans C.A."/>
            <person name="Holt R.A."/>
            <person name="Gocayne J.D."/>
            <person name="Amanatides P."/>
            <person name="Ballew R.M."/>
            <person name="Huson D.H."/>
            <person name="Wortman J.R."/>
            <person name="Zhang Q."/>
            <person name="Kodira C.D."/>
            <person name="Zheng X.H."/>
            <person name="Chen L."/>
            <person name="Skupski M."/>
            <person name="Subramanian G."/>
            <person name="Thomas P.D."/>
            <person name="Zhang J."/>
            <person name="Gabor Miklos G.L."/>
            <person name="Nelson C."/>
            <person name="Broder S."/>
            <person name="Clark A.G."/>
            <person name="Nadeau J."/>
            <person name="McKusick V.A."/>
            <person name="Zinder N."/>
            <person name="Levine A.J."/>
            <person name="Roberts R.J."/>
            <person name="Simon M."/>
            <person name="Slayman C."/>
            <person name="Hunkapiller M."/>
            <person name="Bolanos R."/>
            <person name="Delcher A."/>
            <person name="Dew I."/>
            <person name="Fasulo D."/>
            <person name="Flanigan M."/>
            <person name="Florea L."/>
            <person name="Halpern A."/>
            <person name="Hannenhalli S."/>
            <person name="Kravitz S."/>
            <person name="Levy S."/>
            <person name="Mobarry C."/>
            <person name="Reinert K."/>
            <person name="Remington K."/>
            <person name="Abu-Threideh J."/>
            <person name="Beasley E."/>
            <person name="Biddick K."/>
            <person name="Bonazzi V."/>
            <person name="Brandon R."/>
            <person name="Cargill M."/>
            <person name="Chandramouliswaran I."/>
            <person name="Charlab R."/>
            <person name="Chaturvedi K."/>
            <person name="Deng Z."/>
            <person name="Di Francesco V."/>
            <person name="Dunn P."/>
            <person name="Eilbeck K."/>
            <person name="Evangelista C."/>
            <person name="Gabrielian A.E."/>
            <person name="Gan W."/>
            <person name="Ge W."/>
            <person name="Gong F."/>
            <person name="Gu Z."/>
            <person name="Guan P."/>
            <person name="Heiman T.J."/>
            <person name="Higgins M.E."/>
            <person name="Ji R.R."/>
            <person name="Ke Z."/>
            <person name="Ketchum K.A."/>
            <person name="Lai Z."/>
            <person name="Lei Y."/>
            <person name="Li Z."/>
            <person name="Li J."/>
            <person name="Liang Y."/>
            <person name="Lin X."/>
            <person name="Lu F."/>
            <person name="Merkulov G.V."/>
            <person name="Milshina N."/>
            <person name="Moore H.M."/>
            <person name="Naik A.K."/>
            <person name="Narayan V.A."/>
            <person name="Neelam B."/>
            <person name="Nusskern D."/>
            <person name="Rusch D.B."/>
            <person name="Salzberg S."/>
            <person name="Shao W."/>
            <person name="Shue B."/>
            <person name="Sun J."/>
            <person name="Wang Z."/>
            <person name="Wang A."/>
            <person name="Wang X."/>
            <person name="Wang J."/>
            <person name="Wei M."/>
            <person name="Wides R."/>
            <person name="Xiao C."/>
            <person name="Yan C."/>
            <person name="Yao A."/>
            <person name="Ye J."/>
            <person name="Zhan M."/>
            <person name="Zhang W."/>
            <person name="Zhang H."/>
            <person name="Zhao Q."/>
            <person name="Zheng L."/>
            <person name="Zhong F."/>
            <person name="Zhong W."/>
            <person name="Zhu S."/>
            <person name="Zhao S."/>
            <person name="Gilbert D."/>
            <person name="Baumhueter S."/>
            <person name="Spier G."/>
            <person name="Carter C."/>
            <person name="Cravchik A."/>
            <person name="Woodage T."/>
            <person name="Ali F."/>
            <person name="An H."/>
            <person name="Awe A."/>
            <person name="Baldwin D."/>
            <person name="Baden H."/>
            <person name="Barnstead M."/>
            <person name="Barrow I."/>
            <person name="Beeson K."/>
            <person name="Busam D."/>
            <person name="Carver A."/>
            <person name="Center A."/>
            <person name="Cheng M.L."/>
            <person name="Curry L."/>
            <person name="Danaher S."/>
            <person name="Davenport L."/>
            <person name="Desilets R."/>
            <person name="Dietz S."/>
            <person name="Dodson K."/>
            <person name="Doup L."/>
            <person name="Ferriera S."/>
            <person name="Garg N."/>
            <person name="Gluecksmann A."/>
            <person name="Hart B."/>
            <person name="Haynes J."/>
            <person name="Haynes C."/>
            <person name="Heiner C."/>
            <person name="Hladun S."/>
            <person name="Hostin D."/>
            <person name="Houck J."/>
            <person name="Howland T."/>
            <person name="Ibegwam C."/>
            <person name="Johnson J."/>
            <person name="Kalush F."/>
            <person name="Kline L."/>
            <person name="Koduru S."/>
            <person name="Love A."/>
            <person name="Mann F."/>
            <person name="May D."/>
            <person name="McCawley S."/>
            <person name="McIntosh T."/>
            <person name="McMullen I."/>
            <person name="Moy M."/>
            <person name="Moy L."/>
            <person name="Murphy B."/>
            <person name="Nelson K."/>
            <person name="Pfannkoch C."/>
            <person name="Pratts E."/>
            <person name="Puri V."/>
            <person name="Qureshi H."/>
            <person name="Reardon M."/>
            <person name="Rodriguez R."/>
            <person name="Rogers Y.H."/>
            <person name="Romblad D."/>
            <person name="Ruhfel B."/>
            <person name="Scott R."/>
            <person name="Sitter C."/>
            <person name="Smallwood M."/>
            <person name="Stewart E."/>
            <person name="Strong R."/>
            <person name="Suh E."/>
            <person name="Thomas R."/>
            <person name="Tint N.N."/>
            <person name="Tse S."/>
            <person name="Vech C."/>
            <person name="Wang G."/>
            <person name="Wetter J."/>
            <person name="Williams S."/>
            <person name="Williams M."/>
            <person name="Windsor S."/>
            <person name="Winn-Deen E."/>
            <person name="Wolfe K."/>
            <person name="Zaveri J."/>
            <person name="Zaveri K."/>
            <person name="Abril J.F."/>
            <person name="Guigo R."/>
            <person name="Campbell M.J."/>
            <person name="Sjolander K.V."/>
            <person name="Karlak B."/>
            <person name="Kejariwal A."/>
            <person name="Mi H."/>
            <person name="Lazareva B."/>
            <person name="Hatton T."/>
            <person name="Narechania A."/>
            <person name="Diemer K."/>
            <person name="Muruganujan A."/>
            <person name="Guo N."/>
            <person name="Sato S."/>
            <person name="Bafna V."/>
            <person name="Istrail S."/>
            <person name="Lippert R."/>
            <person name="Schwartz R."/>
            <person name="Walenz B."/>
            <person name="Yooseph S."/>
            <person name="Allen D."/>
            <person name="Basu A."/>
            <person name="Baxendale J."/>
            <person name="Blick L."/>
            <person name="Caminha M."/>
            <person name="Carnes-Stine J."/>
            <person name="Caulk P."/>
            <person name="Chiang Y.H."/>
            <person name="Coyne M."/>
            <person name="Dahlke C."/>
            <person name="Mays A."/>
            <person name="Dombroski M."/>
            <person name="Donnelly M."/>
            <person name="Ely D."/>
            <person name="Esparham S."/>
            <person name="Fosler C."/>
            <person name="Gire H."/>
            <person name="Glanowski S."/>
            <person name="Glasser K."/>
            <person name="Glodek A."/>
            <person name="Gorokhov M."/>
            <person name="Graham K."/>
            <person name="Gropman B."/>
            <person name="Harris M."/>
            <person name="Heil J."/>
            <person name="Henderson S."/>
            <person name="Hoover J."/>
            <person name="Jennings D."/>
            <person name="Jordan C."/>
            <person name="Jordan J."/>
            <person name="Kasha J."/>
            <person name="Kagan L."/>
            <person name="Kraft C."/>
            <person name="Levitsky A."/>
            <person name="Lewis M."/>
            <person name="Liu X."/>
            <person name="Lopez J."/>
            <person name="Ma D."/>
            <person name="Majoros W."/>
            <person name="McDaniel J."/>
            <person name="Murphy S."/>
            <person name="Newman M."/>
            <person name="Nguyen T."/>
            <person name="Nguyen N."/>
            <person name="Nodell M."/>
            <person name="Pan S."/>
            <person name="Peck J."/>
            <person name="Peterson M."/>
            <person name="Rowe W."/>
            <person name="Sanders R."/>
            <person name="Scott J."/>
            <person name="Simpson M."/>
            <person name="Smith T."/>
            <person name="Sprague A."/>
            <person name="Stockwell T."/>
            <person name="Turner R."/>
            <person name="Venter E."/>
            <person name="Wang M."/>
            <person name="Wen M."/>
            <person name="Wu D."/>
            <person name="Wu M."/>
            <person name="Xia A."/>
            <person name="Zandieh A."/>
            <person name="Zhu X."/>
        </authorList>
    </citation>
    <scope>NUCLEOTIDE SEQUENCE</scope>
</reference>
<reference evidence="1" key="1">
    <citation type="journal article" date="1994" name="Genomics">
        <title>The human T-cell receptor TCRAC/TCRDC (C alpha/C delta) region: organization, sequence, and evolution of 97.6 kb of DNA.</title>
        <authorList>
            <person name="Koop B.F."/>
            <person name="Rowen L."/>
            <person name="Wang K."/>
            <person name="Kuo C.L."/>
            <person name="Seto D."/>
            <person name="Lenstra J.A."/>
            <person name="Howard S."/>
            <person name="Shan W."/>
            <person name="Deshpande P."/>
            <person name="Hood L."/>
        </authorList>
    </citation>
    <scope>NUCLEOTIDE SEQUENCE</scope>
</reference>
<dbReference type="EMBL" id="CH471078">
    <property type="protein sequence ID" value="EAW66278.1"/>
    <property type="molecule type" value="Genomic_DNA"/>
</dbReference>
<feature type="non-terminal residue" evidence="1">
    <location>
        <position position="1"/>
    </location>
</feature>
<dbReference type="AlphaFoldDB" id="A0N4Y5"/>
<accession>A0N4Y5</accession>
<name>A0N4Y5_HUMAN</name>
<sequence>TTDSWGKLQFGAGTQVVVTP</sequence>
<gene>
    <name evidence="1" type="primary">Tcr-alpha</name>
    <name evidence="2" type="ORF">hCG_2039766</name>
</gene>
<evidence type="ECO:0000313" key="1">
    <source>
        <dbReference type="EMBL" id="AAB86772.1"/>
    </source>
</evidence>
<proteinExistence type="predicted"/>